<comment type="caution">
    <text evidence="6">The sequence shown here is derived from an EMBL/GenBank/DDBJ whole genome shotgun (WGS) entry which is preliminary data.</text>
</comment>
<dbReference type="InterPro" id="IPR010998">
    <property type="entry name" value="Integrase_recombinase_N"/>
</dbReference>
<dbReference type="InterPro" id="IPR002104">
    <property type="entry name" value="Integrase_catalytic"/>
</dbReference>
<evidence type="ECO:0000313" key="7">
    <source>
        <dbReference type="Proteomes" id="UP001595547"/>
    </source>
</evidence>
<dbReference type="Proteomes" id="UP001595547">
    <property type="component" value="Unassembled WGS sequence"/>
</dbReference>
<dbReference type="Pfam" id="PF00589">
    <property type="entry name" value="Phage_integrase"/>
    <property type="match status" value="1"/>
</dbReference>
<organism evidence="6 7">
    <name type="scientific">Cypionkella sinensis</name>
    <dbReference type="NCBI Taxonomy" id="1756043"/>
    <lineage>
        <taxon>Bacteria</taxon>
        <taxon>Pseudomonadati</taxon>
        <taxon>Pseudomonadota</taxon>
        <taxon>Alphaproteobacteria</taxon>
        <taxon>Rhodobacterales</taxon>
        <taxon>Paracoccaceae</taxon>
        <taxon>Cypionkella</taxon>
    </lineage>
</organism>
<dbReference type="RefSeq" id="WP_380074888.1">
    <property type="nucleotide sequence ID" value="NZ_JBHRTO010000002.1"/>
</dbReference>
<dbReference type="SUPFAM" id="SSF56349">
    <property type="entry name" value="DNA breaking-rejoining enzymes"/>
    <property type="match status" value="1"/>
</dbReference>
<dbReference type="InterPro" id="IPR011010">
    <property type="entry name" value="DNA_brk_join_enz"/>
</dbReference>
<dbReference type="Gene3D" id="1.10.443.10">
    <property type="entry name" value="Intergrase catalytic core"/>
    <property type="match status" value="1"/>
</dbReference>
<evidence type="ECO:0000313" key="6">
    <source>
        <dbReference type="EMBL" id="MFC3182534.1"/>
    </source>
</evidence>
<accession>A0ABV7J5D4</accession>
<dbReference type="InterPro" id="IPR013762">
    <property type="entry name" value="Integrase-like_cat_sf"/>
</dbReference>
<keyword evidence="3" id="KW-0238">DNA-binding</keyword>
<dbReference type="InterPro" id="IPR050808">
    <property type="entry name" value="Phage_Integrase"/>
</dbReference>
<sequence length="345" mass="38784">MATGIDPTKAKADARAKSITQEDAVTKFLAGRDLKAGTRADYTMILETYFGGWKKKQLKDITPNDCVARFDKITRENGPTTANLAFRVYRSMYGYARAATAGPDGRYTLPENPVKRLSDLRRWHKAKRRQSYLPDDLFPALKAHLDSLRSDLHPAAPVFADYVELLLRTGLRKSEGLGLLWSDVNMTARTFTVRDTKNRTDHTLPISVQLLELLQRRFESKTDEFVFPGRDGANTGFQSRLTKLREIIGYPLQYHDLRRNFSILGSNLNIEHYALKKLLNHTTSTDVTAGYVIITVARLKGPIQTISDEVDRLFGSASVTQSDSVEIENKKYTGAIPLANLSLLS</sequence>
<evidence type="ECO:0000256" key="3">
    <source>
        <dbReference type="ARBA" id="ARBA00023125"/>
    </source>
</evidence>
<comment type="similarity">
    <text evidence="1">Belongs to the 'phage' integrase family.</text>
</comment>
<dbReference type="Gene3D" id="1.10.150.130">
    <property type="match status" value="1"/>
</dbReference>
<keyword evidence="4" id="KW-0233">DNA recombination</keyword>
<evidence type="ECO:0000256" key="1">
    <source>
        <dbReference type="ARBA" id="ARBA00008857"/>
    </source>
</evidence>
<dbReference type="PANTHER" id="PTHR30629">
    <property type="entry name" value="PROPHAGE INTEGRASE"/>
    <property type="match status" value="1"/>
</dbReference>
<dbReference type="PANTHER" id="PTHR30629:SF2">
    <property type="entry name" value="PROPHAGE INTEGRASE INTS-RELATED"/>
    <property type="match status" value="1"/>
</dbReference>
<reference evidence="7" key="1">
    <citation type="journal article" date="2019" name="Int. J. Syst. Evol. Microbiol.">
        <title>The Global Catalogue of Microorganisms (GCM) 10K type strain sequencing project: providing services to taxonomists for standard genome sequencing and annotation.</title>
        <authorList>
            <consortium name="The Broad Institute Genomics Platform"/>
            <consortium name="The Broad Institute Genome Sequencing Center for Infectious Disease"/>
            <person name="Wu L."/>
            <person name="Ma J."/>
        </authorList>
    </citation>
    <scope>NUCLEOTIDE SEQUENCE [LARGE SCALE GENOMIC DNA]</scope>
    <source>
        <strain evidence="7">KCTC 52039</strain>
    </source>
</reference>
<feature type="domain" description="Tyr recombinase" evidence="5">
    <location>
        <begin position="128"/>
        <end position="304"/>
    </location>
</feature>
<evidence type="ECO:0000256" key="4">
    <source>
        <dbReference type="ARBA" id="ARBA00023172"/>
    </source>
</evidence>
<dbReference type="EMBL" id="JBHRTO010000002">
    <property type="protein sequence ID" value="MFC3182534.1"/>
    <property type="molecule type" value="Genomic_DNA"/>
</dbReference>
<name>A0ABV7J5D4_9RHOB</name>
<dbReference type="PROSITE" id="PS51898">
    <property type="entry name" value="TYR_RECOMBINASE"/>
    <property type="match status" value="1"/>
</dbReference>
<protein>
    <submittedName>
        <fullName evidence="6">Tyrosine-type recombinase/integrase</fullName>
    </submittedName>
</protein>
<keyword evidence="2" id="KW-0229">DNA integration</keyword>
<evidence type="ECO:0000259" key="5">
    <source>
        <dbReference type="PROSITE" id="PS51898"/>
    </source>
</evidence>
<evidence type="ECO:0000256" key="2">
    <source>
        <dbReference type="ARBA" id="ARBA00022908"/>
    </source>
</evidence>
<keyword evidence="7" id="KW-1185">Reference proteome</keyword>
<proteinExistence type="inferred from homology"/>
<gene>
    <name evidence="6" type="ORF">ACFOGH_16165</name>
</gene>